<dbReference type="PROSITE" id="PS51021">
    <property type="entry name" value="BAR"/>
    <property type="match status" value="1"/>
</dbReference>
<evidence type="ECO:0000256" key="4">
    <source>
        <dbReference type="ARBA" id="ARBA00022553"/>
    </source>
</evidence>
<evidence type="ECO:0000259" key="8">
    <source>
        <dbReference type="PROSITE" id="PS51021"/>
    </source>
</evidence>
<dbReference type="PROSITE" id="PS50238">
    <property type="entry name" value="RHOGAP"/>
    <property type="match status" value="1"/>
</dbReference>
<feature type="compositionally biased region" description="Polar residues" evidence="6">
    <location>
        <begin position="620"/>
        <end position="636"/>
    </location>
</feature>
<comment type="subcellular location">
    <subcellularLocation>
        <location evidence="1">Cytoplasm</location>
        <location evidence="1">Cytosol</location>
    </subcellularLocation>
</comment>
<dbReference type="GO" id="GO:0032956">
    <property type="term" value="P:regulation of actin cytoskeleton organization"/>
    <property type="evidence" value="ECO:0007669"/>
    <property type="project" value="TreeGrafter"/>
</dbReference>
<evidence type="ECO:0000313" key="10">
    <source>
        <dbReference type="Proteomes" id="UP000838412"/>
    </source>
</evidence>
<dbReference type="Proteomes" id="UP000838412">
    <property type="component" value="Chromosome 9"/>
</dbReference>
<feature type="compositionally biased region" description="Pro residues" evidence="6">
    <location>
        <begin position="696"/>
        <end position="706"/>
    </location>
</feature>
<dbReference type="OrthoDB" id="19923at2759"/>
<dbReference type="Gene3D" id="1.10.555.10">
    <property type="entry name" value="Rho GTPase activation protein"/>
    <property type="match status" value="1"/>
</dbReference>
<feature type="region of interest" description="Disordered" evidence="6">
    <location>
        <begin position="463"/>
        <end position="783"/>
    </location>
</feature>
<dbReference type="FunFam" id="1.10.555.10:FF:000001">
    <property type="entry name" value="Rho GTPase activating protein 44"/>
    <property type="match status" value="1"/>
</dbReference>
<feature type="compositionally biased region" description="Polar residues" evidence="6">
    <location>
        <begin position="574"/>
        <end position="585"/>
    </location>
</feature>
<evidence type="ECO:0000256" key="1">
    <source>
        <dbReference type="ARBA" id="ARBA00004514"/>
    </source>
</evidence>
<evidence type="ECO:0000259" key="7">
    <source>
        <dbReference type="PROSITE" id="PS50238"/>
    </source>
</evidence>
<accession>A0A8K0AHZ9</accession>
<dbReference type="Pfam" id="PF03114">
    <property type="entry name" value="BAR"/>
    <property type="match status" value="1"/>
</dbReference>
<dbReference type="InterPro" id="IPR027267">
    <property type="entry name" value="AH/BAR_dom_sf"/>
</dbReference>
<keyword evidence="10" id="KW-1185">Reference proteome</keyword>
<evidence type="ECO:0000256" key="2">
    <source>
        <dbReference type="ARBA" id="ARBA00022468"/>
    </source>
</evidence>
<reference evidence="9" key="1">
    <citation type="submission" date="2022-01" db="EMBL/GenBank/DDBJ databases">
        <authorList>
            <person name="Braso-Vives M."/>
        </authorList>
    </citation>
    <scope>NUCLEOTIDE SEQUENCE</scope>
</reference>
<evidence type="ECO:0000313" key="9">
    <source>
        <dbReference type="EMBL" id="CAH1274321.1"/>
    </source>
</evidence>
<keyword evidence="5" id="KW-0175">Coiled coil</keyword>
<feature type="domain" description="Rho-GAP" evidence="7">
    <location>
        <begin position="256"/>
        <end position="454"/>
    </location>
</feature>
<dbReference type="InterPro" id="IPR008936">
    <property type="entry name" value="Rho_GTPase_activation_prot"/>
</dbReference>
<dbReference type="SMART" id="SM00721">
    <property type="entry name" value="BAR"/>
    <property type="match status" value="1"/>
</dbReference>
<dbReference type="GO" id="GO:0005829">
    <property type="term" value="C:cytosol"/>
    <property type="evidence" value="ECO:0007669"/>
    <property type="project" value="UniProtKB-SubCell"/>
</dbReference>
<dbReference type="GO" id="GO:0005096">
    <property type="term" value="F:GTPase activator activity"/>
    <property type="evidence" value="ECO:0007669"/>
    <property type="project" value="UniProtKB-KW"/>
</dbReference>
<evidence type="ECO:0000256" key="6">
    <source>
        <dbReference type="SAM" id="MobiDB-lite"/>
    </source>
</evidence>
<dbReference type="CDD" id="cd07595">
    <property type="entry name" value="BAR_RhoGAP_Rich-like"/>
    <property type="match status" value="1"/>
</dbReference>
<evidence type="ECO:0000256" key="5">
    <source>
        <dbReference type="SAM" id="Coils"/>
    </source>
</evidence>
<dbReference type="AlphaFoldDB" id="A0A8K0AHZ9"/>
<keyword evidence="4" id="KW-0597">Phosphoprotein</keyword>
<dbReference type="SUPFAM" id="SSF48350">
    <property type="entry name" value="GTPase activation domain, GAP"/>
    <property type="match status" value="1"/>
</dbReference>
<proteinExistence type="predicted"/>
<keyword evidence="3" id="KW-0963">Cytoplasm</keyword>
<protein>
    <submittedName>
        <fullName evidence="9">ARHGAP44 protein</fullName>
    </submittedName>
</protein>
<organism evidence="9 10">
    <name type="scientific">Branchiostoma lanceolatum</name>
    <name type="common">Common lancelet</name>
    <name type="synonym">Amphioxus lanceolatum</name>
    <dbReference type="NCBI Taxonomy" id="7740"/>
    <lineage>
        <taxon>Eukaryota</taxon>
        <taxon>Metazoa</taxon>
        <taxon>Chordata</taxon>
        <taxon>Cephalochordata</taxon>
        <taxon>Leptocardii</taxon>
        <taxon>Amphioxiformes</taxon>
        <taxon>Branchiostomatidae</taxon>
        <taxon>Branchiostoma</taxon>
    </lineage>
</organism>
<feature type="compositionally biased region" description="Polar residues" evidence="6">
    <location>
        <begin position="463"/>
        <end position="479"/>
    </location>
</feature>
<sequence length="783" mass="84703">MKKQFLRVKQLANQTVGRAEKTEVLSDELLQIEKKIDNVKLATHNVTKKLSACQQLQGGGDNLDKRMKKLPQSALSQSMLESSALMGDDALLGALFQLCGEGQGNLAKDLTNYEMEVEKTVMTPLTNLQEVDIPAIQTQRKRLAKLVLDMDSARSRYHSAIRSSNTGGNQAAAMAKAESLKDEMDDAQSRMNLCRDALATDMYQFVSKEQEYAHNLISLVEAQIRFHRAAISSLEKVLPAMKGQLEQAMMKPVYGLSLEEHLKITERDIALPLEACALALLEWGMEEEGLFRVAGSSSKTKKLKAALDSGIITGLADLEEYVQDVHSISGALKLYLRELPEPLMTFDLFQDWMEAGSTQDPQVKLQALWSVCDRLPKQNYNNFRYLIKFLATISGNSEVNKMSASNLALVLAPNLIWSREEGGNGMEDAALGVMVTGVASMIVQTIIQHADWFFPGEFDFQPSTPGSAGSTPQGSSTMLSAVGDSAEPVNGSGDYSPLADKHAAHTESTQHEVTQSEGLLKQGQFGVPTQPSPQVSPYVSPRVSPTLGRKKKQPAPPPPGRTPGRGSPGAAQLLDTSLSPQQDTPVGTELPKTPERRVSGNTTRPSGPPPPKPRDKPNSRHSSNTSLDSVPTTPSVPETADVASDKPPSTPERVPPTPPGKPPRPAPARPDGPPKRPTVEIKPNIDPAKEESVPPVKAPESPPPPTEQVEKPVVAKRPSMEKKNDVGTAEKVAPPPVADRPKRTGSTGPKPQPAQRTLSCPASTEDSEESRPRVNSQEEVAAL</sequence>
<dbReference type="Gene3D" id="1.20.1270.60">
    <property type="entry name" value="Arfaptin homology (AH) domain/BAR domain"/>
    <property type="match status" value="1"/>
</dbReference>
<feature type="coiled-coil region" evidence="5">
    <location>
        <begin position="170"/>
        <end position="197"/>
    </location>
</feature>
<feature type="compositionally biased region" description="Basic and acidic residues" evidence="6">
    <location>
        <begin position="499"/>
        <end position="510"/>
    </location>
</feature>
<dbReference type="GO" id="GO:0007165">
    <property type="term" value="P:signal transduction"/>
    <property type="evidence" value="ECO:0007669"/>
    <property type="project" value="InterPro"/>
</dbReference>
<evidence type="ECO:0000256" key="3">
    <source>
        <dbReference type="ARBA" id="ARBA00022490"/>
    </source>
</evidence>
<feature type="compositionally biased region" description="Low complexity" evidence="6">
    <location>
        <begin position="527"/>
        <end position="546"/>
    </location>
</feature>
<dbReference type="InterPro" id="IPR000198">
    <property type="entry name" value="RhoGAP_dom"/>
</dbReference>
<dbReference type="InterPro" id="IPR004148">
    <property type="entry name" value="BAR_dom"/>
</dbReference>
<dbReference type="Pfam" id="PF00620">
    <property type="entry name" value="RhoGAP"/>
    <property type="match status" value="1"/>
</dbReference>
<feature type="domain" description="BAR" evidence="8">
    <location>
        <begin position="14"/>
        <end position="250"/>
    </location>
</feature>
<dbReference type="InterPro" id="IPR047165">
    <property type="entry name" value="RHG17/44/SH3BP1-like"/>
</dbReference>
<feature type="compositionally biased region" description="Polar residues" evidence="6">
    <location>
        <begin position="744"/>
        <end position="764"/>
    </location>
</feature>
<dbReference type="PANTHER" id="PTHR14130:SF14">
    <property type="entry name" value="RHO GTPASE-ACTIVATING PROTEIN 92B"/>
    <property type="match status" value="1"/>
</dbReference>
<dbReference type="FunFam" id="1.20.1270.60:FF:000053">
    <property type="entry name" value="SH3 domain-binding protein 1"/>
    <property type="match status" value="1"/>
</dbReference>
<dbReference type="SMART" id="SM00324">
    <property type="entry name" value="RhoGAP"/>
    <property type="match status" value="1"/>
</dbReference>
<dbReference type="GO" id="GO:0035020">
    <property type="term" value="P:regulation of Rac protein signal transduction"/>
    <property type="evidence" value="ECO:0007669"/>
    <property type="project" value="TreeGrafter"/>
</dbReference>
<feature type="compositionally biased region" description="Polar residues" evidence="6">
    <location>
        <begin position="773"/>
        <end position="783"/>
    </location>
</feature>
<dbReference type="EMBL" id="OV696694">
    <property type="protein sequence ID" value="CAH1274321.1"/>
    <property type="molecule type" value="Genomic_DNA"/>
</dbReference>
<feature type="compositionally biased region" description="Low complexity" evidence="6">
    <location>
        <begin position="562"/>
        <end position="571"/>
    </location>
</feature>
<name>A0A8K0AHZ9_BRALA</name>
<keyword evidence="2" id="KW-0343">GTPase activation</keyword>
<dbReference type="PANTHER" id="PTHR14130">
    <property type="entry name" value="3BP-1 RELATED RHOGAP"/>
    <property type="match status" value="1"/>
</dbReference>
<gene>
    <name evidence="9" type="primary">ARHGAP44</name>
    <name evidence="9" type="ORF">BLAG_LOCUS25381</name>
</gene>
<dbReference type="SUPFAM" id="SSF103657">
    <property type="entry name" value="BAR/IMD domain-like"/>
    <property type="match status" value="1"/>
</dbReference>
<feature type="compositionally biased region" description="Pro residues" evidence="6">
    <location>
        <begin position="648"/>
        <end position="671"/>
    </location>
</feature>